<keyword evidence="2" id="KW-0812">Transmembrane</keyword>
<dbReference type="OrthoDB" id="55047at2759"/>
<keyword evidence="3" id="KW-0732">Signal</keyword>
<gene>
    <name evidence="4" type="ORF">PSNMU_V1.4_AUG-EV-PASAV3_0063300</name>
</gene>
<feature type="compositionally biased region" description="Basic and acidic residues" evidence="1">
    <location>
        <begin position="608"/>
        <end position="617"/>
    </location>
</feature>
<sequence>MPKRSCLLVATVFLRAWGTVRCANDDNDNDNAHLCARATANLVSLDDVIDEYEASLESNTDGDTWTFGFPDPAFEAYEKACGRIEGDSSIWLQALDTAAFECDLPALGVEGRAVEFYGIGKCLAKTAACESTDPLDLVETVWKNAGMECRTPGESSRGGGSGSDEEHENGGDGGNSETISPGEEDQDSNGSNNNDSNDNKGQGFLGPDDGNDAQKSGSGPSITQMPFLTDDDIACLNATASFYKSRPGLQSAQATYDHSSVHEDRNDDLGGAMVIGYPGDNVAAMKAACQIGRGHWTEGPPLANLTCVVHGTETAALEVFNYGVCLAKVEECLSVDPVHFLQKDLAEGDGGMACWPDDDQTDGGGEGNDDNDDDNKDGGASAEGGGNSDYGPELSDDDRLCMEDTESMNQKFPELQGAGIAYAESMDSDMTDVEHMMIGFTEEAVDAFDKVCTKSQIDGHFALIAEEDFACDAMGVSGELFLLNLAGCLANTVECRAMDPLVLTESVFKSMGLKCRAKTDAEKEQGNDNDKQQELNDNADNDNADNDNADNDSTDNDNADNDNAGNDSAGNDSTDNDSTDNDNADNDSTGNDNTGNSGTDNNDTNSDTDDKNNKDSENETDNDEDTGSNKDSGNKDGGNGNSNASSSSRPGNPDDESLAKALGLDKSDLACMANSTGFIDRSETLQGAEKEYQAMAQLSPSIHQPKKVGYPAEASEEMERVCKAEGGAWFIVPRGDVTCESKGCIHVYNFGNCVADTDSCAYMDPMVLVRVFFKEVLGLNCQAGCDDQEHNDVYNKNYDQKPSGTAKPPAASPKPQTRAPHATPSGSGNLFHGASQAQTQAQTSASGTSMITAAFAVCAVLGLIGFGAVYHKKWSGRSGRQQLRQGDIEMMGNDNEHDLWFRPIS</sequence>
<evidence type="ECO:0008006" key="6">
    <source>
        <dbReference type="Google" id="ProtNLM"/>
    </source>
</evidence>
<name>A0A448ZC32_9STRA</name>
<keyword evidence="2" id="KW-1133">Transmembrane helix</keyword>
<feature type="region of interest" description="Disordered" evidence="1">
    <location>
        <begin position="792"/>
        <end position="841"/>
    </location>
</feature>
<feature type="compositionally biased region" description="Acidic residues" evidence="1">
    <location>
        <begin position="537"/>
        <end position="560"/>
    </location>
</feature>
<evidence type="ECO:0000256" key="3">
    <source>
        <dbReference type="SAM" id="SignalP"/>
    </source>
</evidence>
<feature type="compositionally biased region" description="Acidic residues" evidence="1">
    <location>
        <begin position="356"/>
        <end position="375"/>
    </location>
</feature>
<dbReference type="PANTHER" id="PTHR36193:SF23">
    <property type="entry name" value="PHISTB DOMAIN-CONTAINING RESA-LIKE PROTEIN 1"/>
    <property type="match status" value="1"/>
</dbReference>
<feature type="compositionally biased region" description="Low complexity" evidence="1">
    <location>
        <begin position="561"/>
        <end position="573"/>
    </location>
</feature>
<evidence type="ECO:0000256" key="2">
    <source>
        <dbReference type="SAM" id="Phobius"/>
    </source>
</evidence>
<feature type="compositionally biased region" description="Acidic residues" evidence="1">
    <location>
        <begin position="574"/>
        <end position="585"/>
    </location>
</feature>
<proteinExistence type="predicted"/>
<evidence type="ECO:0000256" key="1">
    <source>
        <dbReference type="SAM" id="MobiDB-lite"/>
    </source>
</evidence>
<feature type="region of interest" description="Disordered" evidence="1">
    <location>
        <begin position="148"/>
        <end position="224"/>
    </location>
</feature>
<protein>
    <recommendedName>
        <fullName evidence="6">SCP domain-containing protein</fullName>
    </recommendedName>
</protein>
<dbReference type="PANTHER" id="PTHR36193">
    <property type="entry name" value="PHISTB DOMAIN-CONTAINING RESA-LIKE PROTEIN 1"/>
    <property type="match status" value="1"/>
</dbReference>
<feature type="region of interest" description="Disordered" evidence="1">
    <location>
        <begin position="351"/>
        <end position="398"/>
    </location>
</feature>
<evidence type="ECO:0000313" key="4">
    <source>
        <dbReference type="EMBL" id="VEU39603.1"/>
    </source>
</evidence>
<feature type="signal peptide" evidence="3">
    <location>
        <begin position="1"/>
        <end position="22"/>
    </location>
</feature>
<reference evidence="4 5" key="1">
    <citation type="submission" date="2019-01" db="EMBL/GenBank/DDBJ databases">
        <authorList>
            <person name="Ferrante I. M."/>
        </authorList>
    </citation>
    <scope>NUCLEOTIDE SEQUENCE [LARGE SCALE GENOMIC DNA]</scope>
    <source>
        <strain evidence="4 5">B856</strain>
    </source>
</reference>
<accession>A0A448ZC32</accession>
<feature type="compositionally biased region" description="Basic and acidic residues" evidence="1">
    <location>
        <begin position="519"/>
        <end position="534"/>
    </location>
</feature>
<dbReference type="Proteomes" id="UP000291116">
    <property type="component" value="Unassembled WGS sequence"/>
</dbReference>
<feature type="region of interest" description="Disordered" evidence="1">
    <location>
        <begin position="519"/>
        <end position="659"/>
    </location>
</feature>
<feature type="chain" id="PRO_5019065459" description="SCP domain-containing protein" evidence="3">
    <location>
        <begin position="23"/>
        <end position="905"/>
    </location>
</feature>
<organism evidence="4 5">
    <name type="scientific">Pseudo-nitzschia multistriata</name>
    <dbReference type="NCBI Taxonomy" id="183589"/>
    <lineage>
        <taxon>Eukaryota</taxon>
        <taxon>Sar</taxon>
        <taxon>Stramenopiles</taxon>
        <taxon>Ochrophyta</taxon>
        <taxon>Bacillariophyta</taxon>
        <taxon>Bacillariophyceae</taxon>
        <taxon>Bacillariophycidae</taxon>
        <taxon>Bacillariales</taxon>
        <taxon>Bacillariaceae</taxon>
        <taxon>Pseudo-nitzschia</taxon>
    </lineage>
</organism>
<feature type="compositionally biased region" description="Low complexity" evidence="1">
    <location>
        <begin position="586"/>
        <end position="605"/>
    </location>
</feature>
<dbReference type="AlphaFoldDB" id="A0A448ZC32"/>
<dbReference type="EMBL" id="CAACVS010000226">
    <property type="protein sequence ID" value="VEU39603.1"/>
    <property type="molecule type" value="Genomic_DNA"/>
</dbReference>
<feature type="compositionally biased region" description="Polar residues" evidence="1">
    <location>
        <begin position="213"/>
        <end position="224"/>
    </location>
</feature>
<keyword evidence="5" id="KW-1185">Reference proteome</keyword>
<feature type="transmembrane region" description="Helical" evidence="2">
    <location>
        <begin position="850"/>
        <end position="870"/>
    </location>
</feature>
<evidence type="ECO:0000313" key="5">
    <source>
        <dbReference type="Proteomes" id="UP000291116"/>
    </source>
</evidence>
<keyword evidence="2" id="KW-0472">Membrane</keyword>